<evidence type="ECO:0000313" key="1">
    <source>
        <dbReference type="EMBL" id="KAG6533754.1"/>
    </source>
</evidence>
<organism evidence="1 2">
    <name type="scientific">Zingiber officinale</name>
    <name type="common">Ginger</name>
    <name type="synonym">Amomum zingiber</name>
    <dbReference type="NCBI Taxonomy" id="94328"/>
    <lineage>
        <taxon>Eukaryota</taxon>
        <taxon>Viridiplantae</taxon>
        <taxon>Streptophyta</taxon>
        <taxon>Embryophyta</taxon>
        <taxon>Tracheophyta</taxon>
        <taxon>Spermatophyta</taxon>
        <taxon>Magnoliopsida</taxon>
        <taxon>Liliopsida</taxon>
        <taxon>Zingiberales</taxon>
        <taxon>Zingiberaceae</taxon>
        <taxon>Zingiber</taxon>
    </lineage>
</organism>
<proteinExistence type="predicted"/>
<protein>
    <submittedName>
        <fullName evidence="1">Uncharacterized protein</fullName>
    </submittedName>
</protein>
<comment type="caution">
    <text evidence="1">The sequence shown here is derived from an EMBL/GenBank/DDBJ whole genome shotgun (WGS) entry which is preliminary data.</text>
</comment>
<name>A0A8J5I215_ZINOF</name>
<reference evidence="1 2" key="1">
    <citation type="submission" date="2020-08" db="EMBL/GenBank/DDBJ databases">
        <title>Plant Genome Project.</title>
        <authorList>
            <person name="Zhang R.-G."/>
        </authorList>
    </citation>
    <scope>NUCLEOTIDE SEQUENCE [LARGE SCALE GENOMIC DNA]</scope>
    <source>
        <tissue evidence="1">Rhizome</tissue>
    </source>
</reference>
<evidence type="ECO:0000313" key="2">
    <source>
        <dbReference type="Proteomes" id="UP000734854"/>
    </source>
</evidence>
<dbReference type="Proteomes" id="UP000734854">
    <property type="component" value="Unassembled WGS sequence"/>
</dbReference>
<dbReference type="EMBL" id="JACMSC010000002">
    <property type="protein sequence ID" value="KAG6533754.1"/>
    <property type="molecule type" value="Genomic_DNA"/>
</dbReference>
<sequence length="181" mass="19528">MIRLIYLRLPSLRPDVSPRRGVLRSSNSKTLRLSSPLPSLLAISTKEVITCLCELHCQKMYVLVLLDYAILVSLGSTTVEQNDTAANTGMKLYSWDEILEMSILAPPSSGRGKGPRGCAEAPPCSKALEPTSCGYLVNTGFLSSVGGDCVSTLPNLPCLLSVYPPVAENEKRRTPTAARAF</sequence>
<keyword evidence="2" id="KW-1185">Reference proteome</keyword>
<dbReference type="AlphaFoldDB" id="A0A8J5I215"/>
<accession>A0A8J5I215</accession>
<gene>
    <name evidence="1" type="ORF">ZIOFF_007629</name>
</gene>